<evidence type="ECO:0000313" key="7">
    <source>
        <dbReference type="Proteomes" id="UP000006316"/>
    </source>
</evidence>
<dbReference type="AlphaFoldDB" id="K6D777"/>
<dbReference type="PATRIC" id="fig|1117379.3.peg.4902"/>
<dbReference type="PANTHER" id="PTHR43479:SF11">
    <property type="entry name" value="ACREF_ENVCD OPERON REPRESSOR-RELATED"/>
    <property type="match status" value="1"/>
</dbReference>
<evidence type="ECO:0000313" key="6">
    <source>
        <dbReference type="EMBL" id="EKN64144.1"/>
    </source>
</evidence>
<feature type="transmembrane region" description="Helical" evidence="4">
    <location>
        <begin position="165"/>
        <end position="186"/>
    </location>
</feature>
<dbReference type="InterPro" id="IPR009057">
    <property type="entry name" value="Homeodomain-like_sf"/>
</dbReference>
<evidence type="ECO:0000256" key="4">
    <source>
        <dbReference type="SAM" id="Phobius"/>
    </source>
</evidence>
<dbReference type="PRINTS" id="PR00455">
    <property type="entry name" value="HTHTETR"/>
</dbReference>
<dbReference type="RefSeq" id="WP_007087716.1">
    <property type="nucleotide sequence ID" value="NZ_AJLS01000150.1"/>
</dbReference>
<keyword evidence="7" id="KW-1185">Reference proteome</keyword>
<evidence type="ECO:0000256" key="2">
    <source>
        <dbReference type="ARBA" id="ARBA00023125"/>
    </source>
</evidence>
<keyword evidence="1" id="KW-0678">Repressor</keyword>
<dbReference type="Proteomes" id="UP000006316">
    <property type="component" value="Unassembled WGS sequence"/>
</dbReference>
<feature type="domain" description="HTH tetR-type" evidence="5">
    <location>
        <begin position="10"/>
        <end position="70"/>
    </location>
</feature>
<dbReference type="OrthoDB" id="9780824at2"/>
<dbReference type="eggNOG" id="COG1309">
    <property type="taxonomic scope" value="Bacteria"/>
</dbReference>
<dbReference type="PANTHER" id="PTHR43479">
    <property type="entry name" value="ACREF/ENVCD OPERON REPRESSOR-RELATED"/>
    <property type="match status" value="1"/>
</dbReference>
<evidence type="ECO:0000256" key="3">
    <source>
        <dbReference type="PROSITE-ProRule" id="PRU00335"/>
    </source>
</evidence>
<reference evidence="6 7" key="1">
    <citation type="journal article" date="2012" name="Front. Microbiol.">
        <title>Redundancy and modularity in membrane-associated dissimilatory nitrate reduction in Bacillus.</title>
        <authorList>
            <person name="Heylen K."/>
            <person name="Keltjens J."/>
        </authorList>
    </citation>
    <scope>NUCLEOTIDE SEQUENCE [LARGE SCALE GENOMIC DNA]</scope>
    <source>
        <strain evidence="7">LMG 21833T</strain>
    </source>
</reference>
<comment type="caution">
    <text evidence="6">The sequence shown here is derived from an EMBL/GenBank/DDBJ whole genome shotgun (WGS) entry which is preliminary data.</text>
</comment>
<dbReference type="PROSITE" id="PS50977">
    <property type="entry name" value="HTH_TETR_2"/>
    <property type="match status" value="1"/>
</dbReference>
<dbReference type="Pfam" id="PF00440">
    <property type="entry name" value="TetR_N"/>
    <property type="match status" value="1"/>
</dbReference>
<dbReference type="SUPFAM" id="SSF46689">
    <property type="entry name" value="Homeodomain-like"/>
    <property type="match status" value="1"/>
</dbReference>
<name>K6D777_9BACI</name>
<keyword evidence="2 3" id="KW-0238">DNA-binding</keyword>
<dbReference type="InterPro" id="IPR036271">
    <property type="entry name" value="Tet_transcr_reg_TetR-rel_C_sf"/>
</dbReference>
<dbReference type="InterPro" id="IPR001647">
    <property type="entry name" value="HTH_TetR"/>
</dbReference>
<dbReference type="Gene3D" id="1.10.357.10">
    <property type="entry name" value="Tetracycline Repressor, domain 2"/>
    <property type="match status" value="1"/>
</dbReference>
<dbReference type="GO" id="GO:0003677">
    <property type="term" value="F:DNA binding"/>
    <property type="evidence" value="ECO:0007669"/>
    <property type="project" value="UniProtKB-UniRule"/>
</dbReference>
<feature type="DNA-binding region" description="H-T-H motif" evidence="3">
    <location>
        <begin position="33"/>
        <end position="52"/>
    </location>
</feature>
<dbReference type="EMBL" id="AJLS01000150">
    <property type="protein sequence ID" value="EKN64144.1"/>
    <property type="molecule type" value="Genomic_DNA"/>
</dbReference>
<organism evidence="6 7">
    <name type="scientific">Neobacillus bataviensis LMG 21833</name>
    <dbReference type="NCBI Taxonomy" id="1117379"/>
    <lineage>
        <taxon>Bacteria</taxon>
        <taxon>Bacillati</taxon>
        <taxon>Bacillota</taxon>
        <taxon>Bacilli</taxon>
        <taxon>Bacillales</taxon>
        <taxon>Bacillaceae</taxon>
        <taxon>Neobacillus</taxon>
    </lineage>
</organism>
<keyword evidence="4" id="KW-0472">Membrane</keyword>
<protein>
    <submittedName>
        <fullName evidence="6">TetR family transcriptional regulator</fullName>
    </submittedName>
</protein>
<dbReference type="InterPro" id="IPR050624">
    <property type="entry name" value="HTH-type_Tx_Regulator"/>
</dbReference>
<gene>
    <name evidence="6" type="ORF">BABA_23625</name>
</gene>
<dbReference type="SUPFAM" id="SSF48498">
    <property type="entry name" value="Tetracyclin repressor-like, C-terminal domain"/>
    <property type="match status" value="1"/>
</dbReference>
<evidence type="ECO:0000256" key="1">
    <source>
        <dbReference type="ARBA" id="ARBA00022491"/>
    </source>
</evidence>
<sequence length="203" mass="23839">MLKPKRLPAEKRKRVIIRAAIEVFSESNYRVAKISDIAARAGVTDPMIYKFFSSKSILFQEILKKTSSKTLQDFLEQDFFYMEKITCKEHFRLAIEKSLFSYFSSMEKYRKELKIYFQAISEVDEPDIEKVLKDSYQNYASLYESILQKGAEANIIQLEMSAKAIAWDIIGFMIHQSTLFLMGFYVEEDTKKLLNQRVSMWIP</sequence>
<proteinExistence type="predicted"/>
<evidence type="ECO:0000259" key="5">
    <source>
        <dbReference type="PROSITE" id="PS50977"/>
    </source>
</evidence>
<keyword evidence="4" id="KW-0812">Transmembrane</keyword>
<keyword evidence="4" id="KW-1133">Transmembrane helix</keyword>
<dbReference type="STRING" id="1117379.BABA_23625"/>
<accession>K6D777</accession>